<keyword evidence="1" id="KW-0472">Membrane</keyword>
<dbReference type="OrthoDB" id="5412502at2759"/>
<evidence type="ECO:0000313" key="3">
    <source>
        <dbReference type="Proteomes" id="UP000756132"/>
    </source>
</evidence>
<gene>
    <name evidence="2" type="ORF">CLAFUR5_08266</name>
</gene>
<feature type="transmembrane region" description="Helical" evidence="1">
    <location>
        <begin position="178"/>
        <end position="196"/>
    </location>
</feature>
<feature type="transmembrane region" description="Helical" evidence="1">
    <location>
        <begin position="202"/>
        <end position="224"/>
    </location>
</feature>
<dbReference type="KEGG" id="ffu:CLAFUR5_08266"/>
<dbReference type="RefSeq" id="XP_047759902.1">
    <property type="nucleotide sequence ID" value="XM_047907414.1"/>
</dbReference>
<accession>A0A9Q8LDR4</accession>
<reference evidence="2" key="2">
    <citation type="journal article" date="2022" name="Microb. Genom.">
        <title>A chromosome-scale genome assembly of the tomato pathogen Cladosporium fulvum reveals a compartmentalized genome architecture and the presence of a dispensable chromosome.</title>
        <authorList>
            <person name="Zaccaron A.Z."/>
            <person name="Chen L.H."/>
            <person name="Samaras A."/>
            <person name="Stergiopoulos I."/>
        </authorList>
    </citation>
    <scope>NUCLEOTIDE SEQUENCE</scope>
    <source>
        <strain evidence="2">Race5_Kim</strain>
    </source>
</reference>
<dbReference type="Proteomes" id="UP000756132">
    <property type="component" value="Chromosome 3"/>
</dbReference>
<keyword evidence="1" id="KW-0812">Transmembrane</keyword>
<dbReference type="GeneID" id="71988144"/>
<feature type="transmembrane region" description="Helical" evidence="1">
    <location>
        <begin position="71"/>
        <end position="93"/>
    </location>
</feature>
<sequence>MKRMPLEDDVLTCVSTDSVNERAGPDYFATILHGTGMEEGPFSVREVTIKWKDPDRGEEDRSTPAIKSRRLGPMSVIAVLSSLVSVSLLIWAALIRDGVAVIGIIAMSFTAPLLCAGSRYQLQFPRWSPGNEAAPGDVVFRTRDGAFTVVHCDVDIARLLYFAPEAPEYSMNLYTNRLSGGVVGGLMLIVSITLFGNCSWTMQAALAVTYALLNVAYWVSAILLERHSWRFDKLTITKEQVIKTDKSTAALWFAIHKSRSTNWVKAGRANPDTSAWNQWLKDAEQHTYQPAEMWDPARALRDLYRSELSMVF</sequence>
<protein>
    <submittedName>
        <fullName evidence="2">Uncharacterized protein</fullName>
    </submittedName>
</protein>
<organism evidence="2 3">
    <name type="scientific">Passalora fulva</name>
    <name type="common">Tomato leaf mold</name>
    <name type="synonym">Cladosporium fulvum</name>
    <dbReference type="NCBI Taxonomy" id="5499"/>
    <lineage>
        <taxon>Eukaryota</taxon>
        <taxon>Fungi</taxon>
        <taxon>Dikarya</taxon>
        <taxon>Ascomycota</taxon>
        <taxon>Pezizomycotina</taxon>
        <taxon>Dothideomycetes</taxon>
        <taxon>Dothideomycetidae</taxon>
        <taxon>Mycosphaerellales</taxon>
        <taxon>Mycosphaerellaceae</taxon>
        <taxon>Fulvia</taxon>
    </lineage>
</organism>
<keyword evidence="3" id="KW-1185">Reference proteome</keyword>
<feature type="transmembrane region" description="Helical" evidence="1">
    <location>
        <begin position="99"/>
        <end position="117"/>
    </location>
</feature>
<dbReference type="EMBL" id="CP090165">
    <property type="protein sequence ID" value="UJO15536.1"/>
    <property type="molecule type" value="Genomic_DNA"/>
</dbReference>
<evidence type="ECO:0000313" key="2">
    <source>
        <dbReference type="EMBL" id="UJO15536.1"/>
    </source>
</evidence>
<reference evidence="2" key="1">
    <citation type="submission" date="2021-12" db="EMBL/GenBank/DDBJ databases">
        <authorList>
            <person name="Zaccaron A."/>
            <person name="Stergiopoulos I."/>
        </authorList>
    </citation>
    <scope>NUCLEOTIDE SEQUENCE</scope>
    <source>
        <strain evidence="2">Race5_Kim</strain>
    </source>
</reference>
<proteinExistence type="predicted"/>
<dbReference type="AlphaFoldDB" id="A0A9Q8LDR4"/>
<keyword evidence="1" id="KW-1133">Transmembrane helix</keyword>
<name>A0A9Q8LDR4_PASFU</name>
<evidence type="ECO:0000256" key="1">
    <source>
        <dbReference type="SAM" id="Phobius"/>
    </source>
</evidence>